<dbReference type="InterPro" id="IPR032201">
    <property type="entry name" value="COE_HLH"/>
</dbReference>
<protein>
    <submittedName>
        <fullName evidence="14">Transcription factor COE1-A isoform X10</fullName>
    </submittedName>
</protein>
<proteinExistence type="inferred from homology"/>
<dbReference type="Gene3D" id="2.60.40.10">
    <property type="entry name" value="Immunoglobulins"/>
    <property type="match status" value="1"/>
</dbReference>
<evidence type="ECO:0000256" key="9">
    <source>
        <dbReference type="ARBA" id="ARBA00023242"/>
    </source>
</evidence>
<keyword evidence="10" id="KW-0217">Developmental protein</keyword>
<organism evidence="13 14">
    <name type="scientific">Salmo salar</name>
    <name type="common">Atlantic salmon</name>
    <dbReference type="NCBI Taxonomy" id="8030"/>
    <lineage>
        <taxon>Eukaryota</taxon>
        <taxon>Metazoa</taxon>
        <taxon>Chordata</taxon>
        <taxon>Craniata</taxon>
        <taxon>Vertebrata</taxon>
        <taxon>Euteleostomi</taxon>
        <taxon>Actinopterygii</taxon>
        <taxon>Neopterygii</taxon>
        <taxon>Teleostei</taxon>
        <taxon>Protacanthopterygii</taxon>
        <taxon>Salmoniformes</taxon>
        <taxon>Salmonidae</taxon>
        <taxon>Salmoninae</taxon>
        <taxon>Salmo</taxon>
    </lineage>
</organism>
<dbReference type="InterPro" id="IPR002909">
    <property type="entry name" value="IPT_dom"/>
</dbReference>
<dbReference type="CDD" id="cd01175">
    <property type="entry name" value="IPT_COE"/>
    <property type="match status" value="1"/>
</dbReference>
<reference evidence="14" key="1">
    <citation type="submission" date="2025-08" db="UniProtKB">
        <authorList>
            <consortium name="RefSeq"/>
        </authorList>
    </citation>
    <scope>IDENTIFICATION</scope>
</reference>
<sequence length="590" mass="64202">MFGIQESIQRSGSSLKEEPIGSGMNAVRTWMQGAGVLDANTAAQSGVGLARAHFEKQPPSNLRKSNFFHFVLALYDRQGQPVEIERTSFLGFVEKEKESAGEKTNNGIHYRLQLLYSNGIRTEQDFYVRLIDSMTKQAIVYEGQDKNPEMCRVLLTHEIMCSRCCDKKSCGNRNETPSDPVIIDRFFLKFFLKCNQNCLKNAGNPRDMRRFQVVVSTTVSVDGHVLAVSDNMFVHNNSKHGRRARRLDPSEGTPSYLEHAAAPCIKAISPSEGWTTGGATVIIIGDNFFDGLQVIFGTMLVWSELITPHAIRVQTPPRHIPGVVEVTLSYKSKQFCKGTPGRFIYTALNEPTIDYGFQRLQKVIPRHPGDPERLPKEVILKRAADLVEALYGMPHNNQEMILKRAADIAEALYNVPRNHNQLSGLGNSSVHAGMMGVNSFPGQLAVNVSESSQGANQGFSRNTSSVSPHGYVPSSTPQQSNYSSVTTSMNGYGNTGMSNLGGSPSFLNGSAANSPYAIVPSSPTMASSTSLPSNCSSSSGIFSFSPANMVSAVKQKSAFAPVVRPQTSPPPTCTNGNGLQVIPGMIVPPM</sequence>
<name>A0ABM3EQI9_SALSA</name>
<evidence type="ECO:0000313" key="13">
    <source>
        <dbReference type="Proteomes" id="UP001652741"/>
    </source>
</evidence>
<comment type="subcellular location">
    <subcellularLocation>
        <location evidence="1 10">Nucleus</location>
    </subcellularLocation>
</comment>
<dbReference type="Pfam" id="PF16422">
    <property type="entry name" value="COE1_DBD"/>
    <property type="match status" value="1"/>
</dbReference>
<evidence type="ECO:0000256" key="6">
    <source>
        <dbReference type="ARBA" id="ARBA00023015"/>
    </source>
</evidence>
<dbReference type="InterPro" id="IPR014756">
    <property type="entry name" value="Ig_E-set"/>
</dbReference>
<dbReference type="InterPro" id="IPR013783">
    <property type="entry name" value="Ig-like_fold"/>
</dbReference>
<dbReference type="Proteomes" id="UP001652741">
    <property type="component" value="Chromosome ssa04"/>
</dbReference>
<dbReference type="CDD" id="cd11606">
    <property type="entry name" value="COE_DBD"/>
    <property type="match status" value="1"/>
</dbReference>
<accession>A0ABM3EQI9</accession>
<feature type="region of interest" description="Disordered" evidence="11">
    <location>
        <begin position="449"/>
        <end position="488"/>
    </location>
</feature>
<feature type="region of interest" description="Disordered" evidence="11">
    <location>
        <begin position="1"/>
        <end position="20"/>
    </location>
</feature>
<dbReference type="Pfam" id="PF01833">
    <property type="entry name" value="TIG"/>
    <property type="match status" value="1"/>
</dbReference>
<dbReference type="InterPro" id="IPR038006">
    <property type="entry name" value="COE_IPT"/>
</dbReference>
<keyword evidence="4 10" id="KW-0863">Zinc-finger</keyword>
<dbReference type="InterPro" id="IPR032200">
    <property type="entry name" value="COE_DBD"/>
</dbReference>
<evidence type="ECO:0000256" key="8">
    <source>
        <dbReference type="ARBA" id="ARBA00023163"/>
    </source>
</evidence>
<dbReference type="SUPFAM" id="SSF81296">
    <property type="entry name" value="E set domains"/>
    <property type="match status" value="1"/>
</dbReference>
<feature type="compositionally biased region" description="Polar residues" evidence="11">
    <location>
        <begin position="1"/>
        <end position="14"/>
    </location>
</feature>
<dbReference type="InterPro" id="IPR038173">
    <property type="entry name" value="COE_DBD_sf"/>
</dbReference>
<keyword evidence="6 10" id="KW-0805">Transcription regulation</keyword>
<dbReference type="Gene3D" id="1.10.287.4280">
    <property type="match status" value="1"/>
</dbReference>
<dbReference type="InterPro" id="IPR018350">
    <property type="entry name" value="Transcription_factor_COE_CS"/>
</dbReference>
<keyword evidence="13" id="KW-1185">Reference proteome</keyword>
<keyword evidence="7 10" id="KW-0238">DNA-binding</keyword>
<keyword evidence="9 10" id="KW-0539">Nucleus</keyword>
<keyword evidence="5 10" id="KW-0862">Zinc</keyword>
<evidence type="ECO:0000256" key="2">
    <source>
        <dbReference type="ARBA" id="ARBA00010340"/>
    </source>
</evidence>
<feature type="domain" description="IPT/TIG" evidence="12">
    <location>
        <begin position="262"/>
        <end position="346"/>
    </location>
</feature>
<evidence type="ECO:0000256" key="5">
    <source>
        <dbReference type="ARBA" id="ARBA00022833"/>
    </source>
</evidence>
<dbReference type="GeneID" id="106603880"/>
<evidence type="ECO:0000256" key="11">
    <source>
        <dbReference type="SAM" id="MobiDB-lite"/>
    </source>
</evidence>
<evidence type="ECO:0000256" key="1">
    <source>
        <dbReference type="ARBA" id="ARBA00004123"/>
    </source>
</evidence>
<dbReference type="Gene3D" id="2.60.40.3180">
    <property type="entry name" value="Transcription factor COE1, DNA-binding domain"/>
    <property type="match status" value="1"/>
</dbReference>
<keyword evidence="8 10" id="KW-0804">Transcription</keyword>
<evidence type="ECO:0000256" key="10">
    <source>
        <dbReference type="RuleBase" id="RU004489"/>
    </source>
</evidence>
<evidence type="ECO:0000313" key="14">
    <source>
        <dbReference type="RefSeq" id="XP_045573329.1"/>
    </source>
</evidence>
<dbReference type="InterPro" id="IPR003523">
    <property type="entry name" value="Transcription_factor_COE"/>
</dbReference>
<dbReference type="Pfam" id="PF16423">
    <property type="entry name" value="COE1_HLH"/>
    <property type="match status" value="1"/>
</dbReference>
<gene>
    <name evidence="14" type="primary">LOC106603880</name>
</gene>
<dbReference type="PANTHER" id="PTHR10747">
    <property type="entry name" value="TRANSCRIPTION FACTOR COE FAMILY MEMBER"/>
    <property type="match status" value="1"/>
</dbReference>
<evidence type="ECO:0000256" key="7">
    <source>
        <dbReference type="ARBA" id="ARBA00023125"/>
    </source>
</evidence>
<dbReference type="PROSITE" id="PS01345">
    <property type="entry name" value="COE"/>
    <property type="match status" value="1"/>
</dbReference>
<dbReference type="RefSeq" id="XP_045573329.1">
    <property type="nucleotide sequence ID" value="XM_045717373.1"/>
</dbReference>
<evidence type="ECO:0000259" key="12">
    <source>
        <dbReference type="SMART" id="SM00429"/>
    </source>
</evidence>
<evidence type="ECO:0000256" key="4">
    <source>
        <dbReference type="ARBA" id="ARBA00022771"/>
    </source>
</evidence>
<keyword evidence="3 10" id="KW-0479">Metal-binding</keyword>
<dbReference type="SMART" id="SM00429">
    <property type="entry name" value="IPT"/>
    <property type="match status" value="1"/>
</dbReference>
<evidence type="ECO:0000256" key="3">
    <source>
        <dbReference type="ARBA" id="ARBA00022723"/>
    </source>
</evidence>
<comment type="similarity">
    <text evidence="2 10">Belongs to the COE family.</text>
</comment>